<comment type="caution">
    <text evidence="1">The sequence shown here is derived from an EMBL/GenBank/DDBJ whole genome shotgun (WGS) entry which is preliminary data.</text>
</comment>
<reference evidence="1" key="1">
    <citation type="submission" date="2021-08" db="EMBL/GenBank/DDBJ databases">
        <title>The first chromosome-level gecko genome reveals the dynamic sex chromosomes of Neotropical dwarf geckos (Sphaerodactylidae: Sphaerodactylus).</title>
        <authorList>
            <person name="Pinto B.J."/>
            <person name="Keating S.E."/>
            <person name="Gamble T."/>
        </authorList>
    </citation>
    <scope>NUCLEOTIDE SEQUENCE</scope>
    <source>
        <strain evidence="1">TG3544</strain>
    </source>
</reference>
<sequence>MDIIIIKTGGVMQSTTSSNNSVKKVTKKREEKLLPPPLSPLLDETAPRRNDSGSFSQENNPANPLQANSCSKHRKNENKSSSNPKGICEEDSHSRPTNTLLDSSHLDNDIWSVPPAFTNGDPELRRPKITFDDMLHNADYYMQEAKKLKHKADALLEKFGKAVNYADAALSFIECGNAMERDPLEAKSPYTMYSETVELIRYAMRLKNFTGSSATEGDKKLAVLCYRCLSLLYLRMFKLKKDHAMKYSRSLIEYFKNSSKVSQAPSPWGGNGKSEIRFECQSAMQVWQKPLLGTPAQLHPHQPGPVLQSSLVGPGRWAGWQPRQAAFSLAELRSTETPSPMSLSPSPISCLGTATATAGSSSAGTITIPQRIHHMAASHVNITNNVLRSYEHWDMADKLTKENKGAPFTFSSVKN</sequence>
<dbReference type="EMBL" id="CM037626">
    <property type="protein sequence ID" value="KAH8011841.1"/>
    <property type="molecule type" value="Genomic_DNA"/>
</dbReference>
<evidence type="ECO:0000313" key="2">
    <source>
        <dbReference type="Proteomes" id="UP000827872"/>
    </source>
</evidence>
<gene>
    <name evidence="1" type="ORF">K3G42_010359</name>
</gene>
<protein>
    <submittedName>
        <fullName evidence="1">Uncharacterized protein</fullName>
    </submittedName>
</protein>
<name>A0ACB8FX03_9SAUR</name>
<organism evidence="1 2">
    <name type="scientific">Sphaerodactylus townsendi</name>
    <dbReference type="NCBI Taxonomy" id="933632"/>
    <lineage>
        <taxon>Eukaryota</taxon>
        <taxon>Metazoa</taxon>
        <taxon>Chordata</taxon>
        <taxon>Craniata</taxon>
        <taxon>Vertebrata</taxon>
        <taxon>Euteleostomi</taxon>
        <taxon>Lepidosauria</taxon>
        <taxon>Squamata</taxon>
        <taxon>Bifurcata</taxon>
        <taxon>Gekkota</taxon>
        <taxon>Sphaerodactylidae</taxon>
        <taxon>Sphaerodactylus</taxon>
    </lineage>
</organism>
<proteinExistence type="predicted"/>
<evidence type="ECO:0000313" key="1">
    <source>
        <dbReference type="EMBL" id="KAH8011841.1"/>
    </source>
</evidence>
<accession>A0ACB8FX03</accession>
<dbReference type="Proteomes" id="UP000827872">
    <property type="component" value="Linkage Group LG13"/>
</dbReference>
<keyword evidence="2" id="KW-1185">Reference proteome</keyword>